<dbReference type="GeneID" id="18931615"/>
<protein>
    <submittedName>
        <fullName evidence="2">Uncharacterized protein</fullName>
    </submittedName>
</protein>
<evidence type="ECO:0000313" key="3">
    <source>
        <dbReference type="Proteomes" id="UP000001072"/>
    </source>
</evidence>
<dbReference type="EMBL" id="GL883106">
    <property type="protein sequence ID" value="EGG06940.1"/>
    <property type="molecule type" value="Genomic_DNA"/>
</dbReference>
<dbReference type="GeneID" id="18932595"/>
<dbReference type="EMBL" id="GL883091">
    <property type="protein sequence ID" value="EGG12176.1"/>
    <property type="molecule type" value="Genomic_DNA"/>
</dbReference>
<name>F4R5X5_MELLP</name>
<reference evidence="2" key="2">
    <citation type="submission" date="2011-04" db="EMBL/GenBank/DDBJ databases">
        <title>Obligate Biotrophy Features Unraveled by the Genomic Analysis of the Rust Fungi, Melampsora larici-populina and Puccinia graminis f. sp. tritici.</title>
        <authorList>
            <consortium name="US DOE Joint Genome Institute (JGI-PGF)"/>
            <person name="Duplessis S."/>
            <person name="Cuomo C."/>
            <person name="Lin Y.-C."/>
            <person name="Aerts A."/>
            <person name="Tisserant E."/>
            <person name="Veneault-Fourrey C."/>
            <person name="Joly D."/>
            <person name="Hacquard S."/>
            <person name="Amselem J."/>
            <person name="Cantarel B."/>
            <person name="Readman C."/>
            <person name="Coutinho P."/>
            <person name="Feau N."/>
            <person name="Field M."/>
            <person name="Frey P."/>
            <person name="Gelhaye E."/>
            <person name="Goldberg J."/>
            <person name="Grabherr M."/>
            <person name="Kodira C."/>
            <person name="Kohler A."/>
            <person name="Kues U."/>
            <person name="Lindquist E."/>
            <person name="Lucas S."/>
            <person name="Mago R."/>
            <person name="Mauceli E."/>
            <person name="Morin E."/>
            <person name="Murat C."/>
            <person name="Pangilinan J."/>
            <person name="Park R."/>
            <person name="Pearson M."/>
            <person name="Quesneville H."/>
            <person name="Rouhier N."/>
            <person name="Sakthikumar S."/>
            <person name="Salamov A."/>
            <person name="Schmutz J."/>
            <person name="Selles B."/>
            <person name="Shapiro H."/>
            <person name="Tangay P."/>
            <person name="Tuskan G."/>
            <person name="Henrissat B."/>
            <person name="Van de Peer Y."/>
            <person name="Rouze P."/>
            <person name="Schein J."/>
            <person name="Ellis J."/>
            <person name="Dodds P."/>
            <person name="Zhong S."/>
            <person name="Hamelin R."/>
            <person name="Grigoriev I."/>
            <person name="Szabo L."/>
            <person name="Martin F."/>
        </authorList>
    </citation>
    <scope>NUCLEOTIDE SEQUENCE</scope>
    <source>
        <strain evidence="2">98AG31</strain>
    </source>
</reference>
<dbReference type="OrthoDB" id="1708823at2759"/>
<reference evidence="3" key="1">
    <citation type="journal article" date="2011" name="Proc. Natl. Acad. Sci. U.S.A.">
        <title>Obligate biotrophy features unraveled by the genomic analysis of rust fungi.</title>
        <authorList>
            <person name="Duplessis S."/>
            <person name="Cuomo C.A."/>
            <person name="Lin Y.-C."/>
            <person name="Aerts A."/>
            <person name="Tisserant E."/>
            <person name="Veneault-Fourrey C."/>
            <person name="Joly D.L."/>
            <person name="Hacquard S."/>
            <person name="Amselem J."/>
            <person name="Cantarel B.L."/>
            <person name="Chiu R."/>
            <person name="Coutinho P.M."/>
            <person name="Feau N."/>
            <person name="Field M."/>
            <person name="Frey P."/>
            <person name="Gelhaye E."/>
            <person name="Goldberg J."/>
            <person name="Grabherr M.G."/>
            <person name="Kodira C.D."/>
            <person name="Kohler A."/>
            <person name="Kuees U."/>
            <person name="Lindquist E.A."/>
            <person name="Lucas S.M."/>
            <person name="Mago R."/>
            <person name="Mauceli E."/>
            <person name="Morin E."/>
            <person name="Murat C."/>
            <person name="Pangilinan J.L."/>
            <person name="Park R."/>
            <person name="Pearson M."/>
            <person name="Quesneville H."/>
            <person name="Rouhier N."/>
            <person name="Sakthikumar S."/>
            <person name="Salamov A.A."/>
            <person name="Schmutz J."/>
            <person name="Selles B."/>
            <person name="Shapiro H."/>
            <person name="Tanguay P."/>
            <person name="Tuskan G.A."/>
            <person name="Henrissat B."/>
            <person name="Van de Peer Y."/>
            <person name="Rouze P."/>
            <person name="Ellis J.G."/>
            <person name="Dodds P.N."/>
            <person name="Schein J.E."/>
            <person name="Zhong S."/>
            <person name="Hamelin R.C."/>
            <person name="Grigoriev I.V."/>
            <person name="Szabo L.J."/>
            <person name="Martin F."/>
        </authorList>
    </citation>
    <scope>NUCLEOTIDE SEQUENCE [LARGE SCALE GENOMIC DNA]</scope>
    <source>
        <strain evidence="3">98AG31 / pathotype 3-4-7</strain>
    </source>
</reference>
<accession>F4R5X5</accession>
<dbReference type="KEGG" id="mlr:MELLADRAFT_74786"/>
<dbReference type="Proteomes" id="UP000001072">
    <property type="component" value="Unassembled WGS sequence"/>
</dbReference>
<proteinExistence type="predicted"/>
<dbReference type="RefSeq" id="XP_007409900.1">
    <property type="nucleotide sequence ID" value="XM_007409838.1"/>
</dbReference>
<evidence type="ECO:0000313" key="1">
    <source>
        <dbReference type="EMBL" id="EGG06940.1"/>
    </source>
</evidence>
<dbReference type="AlphaFoldDB" id="F4R5X5"/>
<sequence length="53" mass="5993">MIQAEKRNADEDNFDEAVGMIWKAYRPTRVPDSTQSLFLDPSCTTLSPNSTPF</sequence>
<dbReference type="HOGENOM" id="CLU_3069208_0_0_1"/>
<dbReference type="VEuPathDB" id="FungiDB:MELLADRAFT_70717"/>
<gene>
    <name evidence="2" type="ORF">MELLADRAFT_70717</name>
    <name evidence="1" type="ORF">MELLADRAFT_74786</name>
</gene>
<dbReference type="KEGG" id="mlr:MELLADRAFT_70717"/>
<dbReference type="RefSeq" id="XP_007404551.1">
    <property type="nucleotide sequence ID" value="XM_007404489.1"/>
</dbReference>
<evidence type="ECO:0000313" key="2">
    <source>
        <dbReference type="EMBL" id="EGG12176.1"/>
    </source>
</evidence>
<dbReference type="STRING" id="747676.F4R5X5"/>
<dbReference type="VEuPathDB" id="FungiDB:MELLADRAFT_74786"/>
<keyword evidence="3" id="KW-1185">Reference proteome</keyword>
<organism evidence="3">
    <name type="scientific">Melampsora larici-populina (strain 98AG31 / pathotype 3-4-7)</name>
    <name type="common">Poplar leaf rust fungus</name>
    <dbReference type="NCBI Taxonomy" id="747676"/>
    <lineage>
        <taxon>Eukaryota</taxon>
        <taxon>Fungi</taxon>
        <taxon>Dikarya</taxon>
        <taxon>Basidiomycota</taxon>
        <taxon>Pucciniomycotina</taxon>
        <taxon>Pucciniomycetes</taxon>
        <taxon>Pucciniales</taxon>
        <taxon>Melampsoraceae</taxon>
        <taxon>Melampsora</taxon>
    </lineage>
</organism>